<evidence type="ECO:0000313" key="2">
    <source>
        <dbReference type="EMBL" id="HGS21961.1"/>
    </source>
</evidence>
<name>A0A7C4PGT3_9CHLR</name>
<evidence type="ECO:0000256" key="1">
    <source>
        <dbReference type="SAM" id="Phobius"/>
    </source>
</evidence>
<keyword evidence="1" id="KW-1133">Transmembrane helix</keyword>
<organism evidence="2">
    <name type="scientific">Anaerolinea thermolimosa</name>
    <dbReference type="NCBI Taxonomy" id="229919"/>
    <lineage>
        <taxon>Bacteria</taxon>
        <taxon>Bacillati</taxon>
        <taxon>Chloroflexota</taxon>
        <taxon>Anaerolineae</taxon>
        <taxon>Anaerolineales</taxon>
        <taxon>Anaerolineaceae</taxon>
        <taxon>Anaerolinea</taxon>
    </lineage>
</organism>
<proteinExistence type="predicted"/>
<dbReference type="AlphaFoldDB" id="A0A7C4PGT3"/>
<reference evidence="2" key="1">
    <citation type="journal article" date="2020" name="mSystems">
        <title>Genome- and Community-Level Interaction Insights into Carbon Utilization and Element Cycling Functions of Hydrothermarchaeota in Hydrothermal Sediment.</title>
        <authorList>
            <person name="Zhou Z."/>
            <person name="Liu Y."/>
            <person name="Xu W."/>
            <person name="Pan J."/>
            <person name="Luo Z.H."/>
            <person name="Li M."/>
        </authorList>
    </citation>
    <scope>NUCLEOTIDE SEQUENCE [LARGE SCALE GENOMIC DNA]</scope>
    <source>
        <strain evidence="2">SpSt-573</strain>
    </source>
</reference>
<protein>
    <submittedName>
        <fullName evidence="2">Uncharacterized protein</fullName>
    </submittedName>
</protein>
<feature type="transmembrane region" description="Helical" evidence="1">
    <location>
        <begin position="54"/>
        <end position="71"/>
    </location>
</feature>
<gene>
    <name evidence="2" type="ORF">ENT37_08840</name>
</gene>
<sequence>MDDDAAYVIRKTAPSQPASLAGVQWGPGDIALGGVFALVLFFLMRLGWVEPLGLLVGLSVVMLSILAWGVGQARKLSKEAV</sequence>
<feature type="transmembrane region" description="Helical" evidence="1">
    <location>
        <begin position="30"/>
        <end position="48"/>
    </location>
</feature>
<dbReference type="EMBL" id="DSYK01000434">
    <property type="protein sequence ID" value="HGS21961.1"/>
    <property type="molecule type" value="Genomic_DNA"/>
</dbReference>
<accession>A0A7C4PGT3</accession>
<keyword evidence="1" id="KW-0812">Transmembrane</keyword>
<keyword evidence="1" id="KW-0472">Membrane</keyword>
<comment type="caution">
    <text evidence="2">The sequence shown here is derived from an EMBL/GenBank/DDBJ whole genome shotgun (WGS) entry which is preliminary data.</text>
</comment>